<dbReference type="InterPro" id="IPR001650">
    <property type="entry name" value="Helicase_C-like"/>
</dbReference>
<dbReference type="InterPro" id="IPR005118">
    <property type="entry name" value="TRCF_C"/>
</dbReference>
<evidence type="ECO:0000256" key="8">
    <source>
        <dbReference type="ARBA" id="ARBA00023125"/>
    </source>
</evidence>
<dbReference type="PANTHER" id="PTHR47964">
    <property type="entry name" value="ATP-DEPENDENT DNA HELICASE HOMOLOG RECG, CHLOROPLASTIC"/>
    <property type="match status" value="1"/>
</dbReference>
<comment type="function">
    <text evidence="13">Couples transcription and DNA repair by recognizing RNA polymerase (RNAP) stalled at DNA lesions. Mediates ATP-dependent release of RNAP and its truncated transcript from the DNA, and recruitment of nucleotide excision repair machinery to the damaged site.</text>
</comment>
<evidence type="ECO:0000256" key="13">
    <source>
        <dbReference type="HAMAP-Rule" id="MF_00969"/>
    </source>
</evidence>
<dbReference type="InterPro" id="IPR041471">
    <property type="entry name" value="UvrB_inter"/>
</dbReference>
<evidence type="ECO:0000256" key="7">
    <source>
        <dbReference type="ARBA" id="ARBA00022840"/>
    </source>
</evidence>
<dbReference type="Gene3D" id="2.40.10.170">
    <property type="match status" value="1"/>
</dbReference>
<accession>A0AAE3HI62</accession>
<dbReference type="SMART" id="SM00490">
    <property type="entry name" value="HELICc"/>
    <property type="match status" value="1"/>
</dbReference>
<dbReference type="Gene3D" id="3.30.2060.10">
    <property type="entry name" value="Penicillin-binding protein 1b domain"/>
    <property type="match status" value="1"/>
</dbReference>
<evidence type="ECO:0000313" key="17">
    <source>
        <dbReference type="Proteomes" id="UP001205748"/>
    </source>
</evidence>
<protein>
    <recommendedName>
        <fullName evidence="12 13">Transcription-repair-coupling factor</fullName>
        <shortName evidence="13">TRCF</shortName>
        <ecNumber evidence="13">3.6.4.-</ecNumber>
    </recommendedName>
</protein>
<dbReference type="RefSeq" id="WP_257530926.1">
    <property type="nucleotide sequence ID" value="NZ_JANKAS010000006.1"/>
</dbReference>
<evidence type="ECO:0000256" key="2">
    <source>
        <dbReference type="ARBA" id="ARBA00022490"/>
    </source>
</evidence>
<dbReference type="PANTHER" id="PTHR47964:SF1">
    <property type="entry name" value="ATP-DEPENDENT DNA HELICASE HOMOLOG RECG, CHLOROPLASTIC"/>
    <property type="match status" value="1"/>
</dbReference>
<keyword evidence="4 13" id="KW-0227">DNA damage</keyword>
<proteinExistence type="inferred from homology"/>
<sequence>MEQSLFLQILHQIPVYELGKKAIEQGDTPVVYHEMAETSKAHAIFGLIEDLEKSALVITYNDSQAKKIHEDLHYFFGEKVLYFPAEPTIHYFVEAYSPEVSIERLRVLEALAHRKQKIIVTSIDAVMKKMIAKEDFDKYQKNLEIGQTIEIQDLQKLLESSGYERVLEVESPGQYNIRGGIIDLYPMTSQEPYRLEFFDDEIDSIRSFDPLSQRSLEKHEKITLSPARELLLSEEVKQEAIKNFETEINKYIKSLKSKGKKESAQDIQEKLYSRLEAFKEGREKSLEFLLPYMNYTFDTLLEYLSEDSIVFLDQPHRIKEKYDHTTFELEEDFKGLLSRGEVLPNQYEVFFSYHQLTIAMEQRSLCIFQTLLRNVDPFKPKKIFSFASRSMQPFHGKIDLLVEELRHWKKRRYAVVILTENWERTKQLVKDLGDYQLTAIAKKNTQEDLQEGKIIVLPGALHRGVEYPETKVAIISEKEIFLQQQKKTKRRKKQGKRKIESFTDLNIGDYVVHEAHGIGIYLGLEKIQVESIQKDYLHIKYGQGDKLYVPTDQMDLIQPYIGAESRAPKLNKLGGNEWKRAKGKVQKAVEDMAEELLKLYALRQTIEGYSFSKDTPWQIQFEERFPYEETLDQLQAIQEVKKDMESSTAMDRLLCGDVGYGKTEVAIRAAFKAVMDGKQVAVLVPTTILAQQHYNTMIERFSGYPISIDMLSRFRSKVEQKQTLKDIKTGMVDIVVGTHRIVQKDIQFKDLGLLIIDEEQRFGVGHKEKLKEWKKNVDVLSLSATPIPRTLHMSLVGIRDMSVIEQPPEERYPVQTYVLEDNEQLIRDAILREIHRGGQVYYVYNRVEDIDKVAHNLRTLVPESKIAIAHGQMSENELENTMMAFIEGEYDVLVCTTIIETGLDMPNVNTIIISDADRLGLSQLYQLRGRVGRSTRQAYAYITYKKDKVLTEVAEKRLQAIKEFTEFGSGFKVAMRDLEIRGAGNLLGADQHGHMAAIGYDLYCKMLDEALRKMKGLPMEKRRETSIELQVDAFIPDWYIHKESQRIQMYKKMVGMESMEDLYDVEEEIEDRFGDLPKSVRNLLMISYMKSLAQKLNIHSIQQKKNQVYLYMDKEDFVSMEIIGQLVKENGRNIMINASDEPYIALRVPSFIDKQLDKIKEILERINVLKES</sequence>
<dbReference type="NCBIfam" id="TIGR00580">
    <property type="entry name" value="mfd"/>
    <property type="match status" value="1"/>
</dbReference>
<evidence type="ECO:0000256" key="12">
    <source>
        <dbReference type="ARBA" id="ARBA00070128"/>
    </source>
</evidence>
<dbReference type="GO" id="GO:0003684">
    <property type="term" value="F:damaged DNA binding"/>
    <property type="evidence" value="ECO:0007669"/>
    <property type="project" value="InterPro"/>
</dbReference>
<dbReference type="InterPro" id="IPR004576">
    <property type="entry name" value="Mfd"/>
</dbReference>
<dbReference type="SUPFAM" id="SSF141259">
    <property type="entry name" value="CarD-like"/>
    <property type="match status" value="1"/>
</dbReference>
<keyword evidence="6" id="KW-0347">Helicase</keyword>
<evidence type="ECO:0000259" key="14">
    <source>
        <dbReference type="PROSITE" id="PS51192"/>
    </source>
</evidence>
<evidence type="ECO:0000259" key="15">
    <source>
        <dbReference type="PROSITE" id="PS51194"/>
    </source>
</evidence>
<dbReference type="FunFam" id="3.40.50.300:FF:000546">
    <property type="entry name" value="Transcription-repair-coupling factor"/>
    <property type="match status" value="1"/>
</dbReference>
<dbReference type="SMART" id="SM00487">
    <property type="entry name" value="DEXDc"/>
    <property type="match status" value="1"/>
</dbReference>
<organism evidence="16 17">
    <name type="scientific">Irregularibacter muris</name>
    <dbReference type="NCBI Taxonomy" id="1796619"/>
    <lineage>
        <taxon>Bacteria</taxon>
        <taxon>Bacillati</taxon>
        <taxon>Bacillota</taxon>
        <taxon>Clostridia</taxon>
        <taxon>Eubacteriales</taxon>
        <taxon>Eubacteriaceae</taxon>
        <taxon>Irregularibacter</taxon>
    </lineage>
</organism>
<dbReference type="Pfam" id="PF00270">
    <property type="entry name" value="DEAD"/>
    <property type="match status" value="1"/>
</dbReference>
<keyword evidence="2 13" id="KW-0963">Cytoplasm</keyword>
<feature type="domain" description="Helicase C-terminal" evidence="15">
    <location>
        <begin position="813"/>
        <end position="979"/>
    </location>
</feature>
<comment type="subcellular location">
    <subcellularLocation>
        <location evidence="1 13">Cytoplasm</location>
    </subcellularLocation>
</comment>
<dbReference type="Gene3D" id="3.90.1150.50">
    <property type="entry name" value="Transcription-repair-coupling factor, D7 domain"/>
    <property type="match status" value="1"/>
</dbReference>
<dbReference type="CDD" id="cd17991">
    <property type="entry name" value="DEXHc_TRCF"/>
    <property type="match status" value="1"/>
</dbReference>
<evidence type="ECO:0000256" key="1">
    <source>
        <dbReference type="ARBA" id="ARBA00004496"/>
    </source>
</evidence>
<dbReference type="Proteomes" id="UP001205748">
    <property type="component" value="Unassembled WGS sequence"/>
</dbReference>
<feature type="domain" description="Helicase ATP-binding" evidence="14">
    <location>
        <begin position="643"/>
        <end position="804"/>
    </location>
</feature>
<dbReference type="GO" id="GO:0000716">
    <property type="term" value="P:transcription-coupled nucleotide-excision repair, DNA damage recognition"/>
    <property type="evidence" value="ECO:0007669"/>
    <property type="project" value="UniProtKB-UniRule"/>
</dbReference>
<dbReference type="Pfam" id="PF00271">
    <property type="entry name" value="Helicase_C"/>
    <property type="match status" value="1"/>
</dbReference>
<dbReference type="GO" id="GO:0003678">
    <property type="term" value="F:DNA helicase activity"/>
    <property type="evidence" value="ECO:0007669"/>
    <property type="project" value="TreeGrafter"/>
</dbReference>
<keyword evidence="3 13" id="KW-0547">Nucleotide-binding</keyword>
<gene>
    <name evidence="13 16" type="primary">mfd</name>
    <name evidence="16" type="ORF">NSA47_08470</name>
</gene>
<dbReference type="Pfam" id="PF02559">
    <property type="entry name" value="CarD_TRCF_RID"/>
    <property type="match status" value="1"/>
</dbReference>
<evidence type="ECO:0000256" key="6">
    <source>
        <dbReference type="ARBA" id="ARBA00022806"/>
    </source>
</evidence>
<dbReference type="InterPro" id="IPR037235">
    <property type="entry name" value="TRCF-like_C_D7"/>
</dbReference>
<evidence type="ECO:0000313" key="16">
    <source>
        <dbReference type="EMBL" id="MCR1899018.1"/>
    </source>
</evidence>
<dbReference type="SUPFAM" id="SSF52540">
    <property type="entry name" value="P-loop containing nucleoside triphosphate hydrolases"/>
    <property type="match status" value="3"/>
</dbReference>
<name>A0AAE3HI62_9FIRM</name>
<keyword evidence="9 13" id="KW-0234">DNA repair</keyword>
<keyword evidence="17" id="KW-1185">Reference proteome</keyword>
<dbReference type="PROSITE" id="PS51192">
    <property type="entry name" value="HELICASE_ATP_BIND_1"/>
    <property type="match status" value="1"/>
</dbReference>
<dbReference type="GO" id="GO:0005737">
    <property type="term" value="C:cytoplasm"/>
    <property type="evidence" value="ECO:0007669"/>
    <property type="project" value="UniProtKB-SubCell"/>
</dbReference>
<evidence type="ECO:0000256" key="4">
    <source>
        <dbReference type="ARBA" id="ARBA00022763"/>
    </source>
</evidence>
<comment type="similarity">
    <text evidence="10 13">In the N-terminal section; belongs to the UvrB family.</text>
</comment>
<keyword evidence="8 13" id="KW-0238">DNA-binding</keyword>
<dbReference type="GO" id="GO:0006355">
    <property type="term" value="P:regulation of DNA-templated transcription"/>
    <property type="evidence" value="ECO:0007669"/>
    <property type="project" value="UniProtKB-UniRule"/>
</dbReference>
<dbReference type="PROSITE" id="PS51194">
    <property type="entry name" value="HELICASE_CTER"/>
    <property type="match status" value="1"/>
</dbReference>
<dbReference type="Gene3D" id="3.40.50.300">
    <property type="entry name" value="P-loop containing nucleotide triphosphate hydrolases"/>
    <property type="match status" value="2"/>
</dbReference>
<comment type="caution">
    <text evidence="16">The sequence shown here is derived from an EMBL/GenBank/DDBJ whole genome shotgun (WGS) entry which is preliminary data.</text>
</comment>
<dbReference type="Gene3D" id="3.40.50.11180">
    <property type="match status" value="1"/>
</dbReference>
<dbReference type="InterPro" id="IPR036101">
    <property type="entry name" value="CarD-like/TRCF_RID_sf"/>
</dbReference>
<dbReference type="EMBL" id="JANKAS010000006">
    <property type="protein sequence ID" value="MCR1899018.1"/>
    <property type="molecule type" value="Genomic_DNA"/>
</dbReference>
<dbReference type="InterPro" id="IPR014001">
    <property type="entry name" value="Helicase_ATP-bd"/>
</dbReference>
<dbReference type="GO" id="GO:0016787">
    <property type="term" value="F:hydrolase activity"/>
    <property type="evidence" value="ECO:0007669"/>
    <property type="project" value="UniProtKB-KW"/>
</dbReference>
<dbReference type="SUPFAM" id="SSF143517">
    <property type="entry name" value="TRCF domain-like"/>
    <property type="match status" value="1"/>
</dbReference>
<dbReference type="GO" id="GO:0005524">
    <property type="term" value="F:ATP binding"/>
    <property type="evidence" value="ECO:0007669"/>
    <property type="project" value="UniProtKB-UniRule"/>
</dbReference>
<evidence type="ECO:0000256" key="3">
    <source>
        <dbReference type="ARBA" id="ARBA00022741"/>
    </source>
</evidence>
<dbReference type="AlphaFoldDB" id="A0AAE3HI62"/>
<dbReference type="InterPro" id="IPR003711">
    <property type="entry name" value="CarD-like/TRCF_RID"/>
</dbReference>
<evidence type="ECO:0000256" key="11">
    <source>
        <dbReference type="ARBA" id="ARBA00061399"/>
    </source>
</evidence>
<dbReference type="InterPro" id="IPR027417">
    <property type="entry name" value="P-loop_NTPase"/>
</dbReference>
<evidence type="ECO:0000256" key="5">
    <source>
        <dbReference type="ARBA" id="ARBA00022801"/>
    </source>
</evidence>
<dbReference type="Pfam" id="PF03461">
    <property type="entry name" value="TRCF"/>
    <property type="match status" value="1"/>
</dbReference>
<dbReference type="HAMAP" id="MF_00969">
    <property type="entry name" value="TRCF"/>
    <property type="match status" value="1"/>
</dbReference>
<dbReference type="SMART" id="SM00982">
    <property type="entry name" value="TRCF"/>
    <property type="match status" value="1"/>
</dbReference>
<reference evidence="16" key="1">
    <citation type="submission" date="2022-07" db="EMBL/GenBank/DDBJ databases">
        <title>Enhanced cultured diversity of the mouse gut microbiota enables custom-made synthetic communities.</title>
        <authorList>
            <person name="Afrizal A."/>
        </authorList>
    </citation>
    <scope>NUCLEOTIDE SEQUENCE</scope>
    <source>
        <strain evidence="16">DSM 28593</strain>
    </source>
</reference>
<keyword evidence="5 13" id="KW-0378">Hydrolase</keyword>
<comment type="similarity">
    <text evidence="11 13">In the C-terminal section; belongs to the helicase family. RecG subfamily.</text>
</comment>
<dbReference type="InterPro" id="IPR011545">
    <property type="entry name" value="DEAD/DEAH_box_helicase_dom"/>
</dbReference>
<keyword evidence="7 13" id="KW-0067">ATP-binding</keyword>
<dbReference type="Pfam" id="PF17757">
    <property type="entry name" value="UvrB_inter"/>
    <property type="match status" value="1"/>
</dbReference>
<dbReference type="InterPro" id="IPR047112">
    <property type="entry name" value="RecG/Mfd"/>
</dbReference>
<dbReference type="EC" id="3.6.4.-" evidence="13"/>
<evidence type="ECO:0000256" key="9">
    <source>
        <dbReference type="ARBA" id="ARBA00023204"/>
    </source>
</evidence>
<dbReference type="SMART" id="SM01058">
    <property type="entry name" value="CarD_TRCF"/>
    <property type="match status" value="1"/>
</dbReference>
<evidence type="ECO:0000256" key="10">
    <source>
        <dbReference type="ARBA" id="ARBA00061104"/>
    </source>
</evidence>